<keyword evidence="5 6" id="KW-0949">S-adenosyl-L-methionine</keyword>
<keyword evidence="3 6" id="KW-0489">Methyltransferase</keyword>
<dbReference type="PANTHER" id="PTHR11265:SF0">
    <property type="entry name" value="12S RRNA N4-METHYLCYTIDINE METHYLTRANSFERASE"/>
    <property type="match status" value="1"/>
</dbReference>
<keyword evidence="4 6" id="KW-0808">Transferase</keyword>
<feature type="binding site" evidence="6">
    <location>
        <position position="112"/>
    </location>
    <ligand>
        <name>S-adenosyl-L-methionine</name>
        <dbReference type="ChEBI" id="CHEBI:59789"/>
    </ligand>
</feature>
<dbReference type="Gene3D" id="1.10.150.170">
    <property type="entry name" value="Putative methyltransferase TM0872, insert domain"/>
    <property type="match status" value="1"/>
</dbReference>
<evidence type="ECO:0000313" key="7">
    <source>
        <dbReference type="EMBL" id="AKZ66057.1"/>
    </source>
</evidence>
<dbReference type="HAMAP" id="MF_01007">
    <property type="entry name" value="16SrRNA_methyltr_H"/>
    <property type="match status" value="1"/>
</dbReference>
<evidence type="ECO:0000313" key="8">
    <source>
        <dbReference type="Proteomes" id="UP000056466"/>
    </source>
</evidence>
<dbReference type="GO" id="GO:0070475">
    <property type="term" value="P:rRNA base methylation"/>
    <property type="evidence" value="ECO:0007669"/>
    <property type="project" value="UniProtKB-UniRule"/>
</dbReference>
<reference evidence="7 8" key="1">
    <citation type="submission" date="2015-06" db="EMBL/GenBank/DDBJ databases">
        <title>Lineage-specific patterns of genome deterioration in obligate symbionts.</title>
        <authorList>
            <person name="Bennett G.M."/>
            <person name="McCutcheon J.P."/>
            <person name="McDonald B.R."/>
            <person name="Moran N.A."/>
        </authorList>
    </citation>
    <scope>NUCLEOTIDE SEQUENCE [LARGE SCALE GENOMIC DNA]</scope>
    <source>
        <strain evidence="7 8">B-GSS</strain>
    </source>
</reference>
<evidence type="ECO:0000256" key="3">
    <source>
        <dbReference type="ARBA" id="ARBA00022603"/>
    </source>
</evidence>
<comment type="catalytic activity">
    <reaction evidence="6">
        <text>cytidine(1402) in 16S rRNA + S-adenosyl-L-methionine = N(4)-methylcytidine(1402) in 16S rRNA + S-adenosyl-L-homocysteine + H(+)</text>
        <dbReference type="Rhea" id="RHEA:42928"/>
        <dbReference type="Rhea" id="RHEA-COMP:10286"/>
        <dbReference type="Rhea" id="RHEA-COMP:10287"/>
        <dbReference type="ChEBI" id="CHEBI:15378"/>
        <dbReference type="ChEBI" id="CHEBI:57856"/>
        <dbReference type="ChEBI" id="CHEBI:59789"/>
        <dbReference type="ChEBI" id="CHEBI:74506"/>
        <dbReference type="ChEBI" id="CHEBI:82748"/>
        <dbReference type="EC" id="2.1.1.199"/>
    </reaction>
</comment>
<evidence type="ECO:0000256" key="2">
    <source>
        <dbReference type="ARBA" id="ARBA00022552"/>
    </source>
</evidence>
<evidence type="ECO:0000256" key="4">
    <source>
        <dbReference type="ARBA" id="ARBA00022679"/>
    </source>
</evidence>
<keyword evidence="6" id="KW-0963">Cytoplasm</keyword>
<keyword evidence="8" id="KW-1185">Reference proteome</keyword>
<dbReference type="EC" id="2.1.1.199" evidence="6"/>
<feature type="binding site" evidence="6">
    <location>
        <position position="105"/>
    </location>
    <ligand>
        <name>S-adenosyl-L-methionine</name>
        <dbReference type="ChEBI" id="CHEBI:59789"/>
    </ligand>
</feature>
<keyword evidence="2 6" id="KW-0698">rRNA processing</keyword>
<evidence type="ECO:0000256" key="1">
    <source>
        <dbReference type="ARBA" id="ARBA00010396"/>
    </source>
</evidence>
<feature type="binding site" evidence="6">
    <location>
        <position position="58"/>
    </location>
    <ligand>
        <name>S-adenosyl-L-methionine</name>
        <dbReference type="ChEBI" id="CHEBI:59789"/>
    </ligand>
</feature>
<name>A0A0K2BLJ8_9GAMM</name>
<dbReference type="PANTHER" id="PTHR11265">
    <property type="entry name" value="S-ADENOSYL-METHYLTRANSFERASE MRAW"/>
    <property type="match status" value="1"/>
</dbReference>
<dbReference type="InterPro" id="IPR023397">
    <property type="entry name" value="SAM-dep_MeTrfase_MraW_recog"/>
</dbReference>
<feature type="binding site" evidence="6">
    <location>
        <begin position="38"/>
        <end position="40"/>
    </location>
    <ligand>
        <name>S-adenosyl-L-methionine</name>
        <dbReference type="ChEBI" id="CHEBI:59789"/>
    </ligand>
</feature>
<accession>A0A0K2BLJ8</accession>
<dbReference type="Proteomes" id="UP000056466">
    <property type="component" value="Chromosome"/>
</dbReference>
<dbReference type="Gene3D" id="3.40.50.150">
    <property type="entry name" value="Vaccinia Virus protein VP39"/>
    <property type="match status" value="1"/>
</dbReference>
<gene>
    <name evidence="7" type="primary">mraW</name>
    <name evidence="6" type="synonym">rsmH</name>
    <name evidence="7" type="ORF">AB162_474</name>
</gene>
<comment type="similarity">
    <text evidence="1 6">Belongs to the methyltransferase superfamily. RsmH family.</text>
</comment>
<dbReference type="RefSeq" id="WP_053097144.1">
    <property type="nucleotide sequence ID" value="NZ_CP011787.1"/>
</dbReference>
<dbReference type="GO" id="GO:0071424">
    <property type="term" value="F:rRNA (cytosine-N4-)-methyltransferase activity"/>
    <property type="evidence" value="ECO:0007669"/>
    <property type="project" value="UniProtKB-UniRule"/>
</dbReference>
<sequence length="321" mass="35964">MNVSKIKYQHHPVLLQEAVNALSVKSDGIYIDCTFGRGGHSNLILSKLGKKGRLLAIDRDPEAIAAARMSITDSRFNIVKLPFSTITEYITKLNLLGCIDGILLDLGVSSPQLDDPERGFSFTNNGPLDMRMDNTCGQSATDWLATTSAKDIAYVLKTFGEEKFAKRIGQAIFEKNRKKKITSTRELAELIVKIIPYSNKYKHPATRSFQAIRIYINNEINEINLVLNGALDILAVGGKLVVISFHSIEDRIVKYFIRKNSQLSPLPNGLPLTEKQIKEKFNLNANLKLKSCGKIHPSVKEIRENPRARSALLRFAEKRLI</sequence>
<dbReference type="SUPFAM" id="SSF53335">
    <property type="entry name" value="S-adenosyl-L-methionine-dependent methyltransferases"/>
    <property type="match status" value="1"/>
</dbReference>
<feature type="binding site" evidence="6">
    <location>
        <position position="83"/>
    </location>
    <ligand>
        <name>S-adenosyl-L-methionine</name>
        <dbReference type="ChEBI" id="CHEBI:59789"/>
    </ligand>
</feature>
<dbReference type="PIRSF" id="PIRSF004486">
    <property type="entry name" value="MraW"/>
    <property type="match status" value="1"/>
</dbReference>
<dbReference type="NCBIfam" id="TIGR00006">
    <property type="entry name" value="16S rRNA (cytosine(1402)-N(4))-methyltransferase RsmH"/>
    <property type="match status" value="1"/>
</dbReference>
<evidence type="ECO:0000256" key="6">
    <source>
        <dbReference type="HAMAP-Rule" id="MF_01007"/>
    </source>
</evidence>
<comment type="subcellular location">
    <subcellularLocation>
        <location evidence="6">Cytoplasm</location>
    </subcellularLocation>
</comment>
<protein>
    <recommendedName>
        <fullName evidence="6">Ribosomal RNA small subunit methyltransferase H</fullName>
        <ecNumber evidence="6">2.1.1.199</ecNumber>
    </recommendedName>
    <alternativeName>
        <fullName evidence="6">16S rRNA m(4)C1402 methyltransferase</fullName>
    </alternativeName>
    <alternativeName>
        <fullName evidence="6">rRNA (cytosine-N(4)-)-methyltransferase RsmH</fullName>
    </alternativeName>
</protein>
<dbReference type="AlphaFoldDB" id="A0A0K2BLJ8"/>
<dbReference type="InterPro" id="IPR029063">
    <property type="entry name" value="SAM-dependent_MTases_sf"/>
</dbReference>
<evidence type="ECO:0000256" key="5">
    <source>
        <dbReference type="ARBA" id="ARBA00022691"/>
    </source>
</evidence>
<dbReference type="EMBL" id="CP011787">
    <property type="protein sequence ID" value="AKZ66057.1"/>
    <property type="molecule type" value="Genomic_DNA"/>
</dbReference>
<dbReference type="KEGG" id="bcig:AB162_474"/>
<dbReference type="InterPro" id="IPR002903">
    <property type="entry name" value="RsmH"/>
</dbReference>
<dbReference type="Pfam" id="PF01795">
    <property type="entry name" value="Methyltransf_5"/>
    <property type="match status" value="1"/>
</dbReference>
<dbReference type="GO" id="GO:0005737">
    <property type="term" value="C:cytoplasm"/>
    <property type="evidence" value="ECO:0007669"/>
    <property type="project" value="UniProtKB-SubCell"/>
</dbReference>
<comment type="function">
    <text evidence="6">Specifically methylates the N4 position of cytidine in position 1402 (C1402) of 16S rRNA.</text>
</comment>
<organism evidence="7 8">
    <name type="scientific">Candidatus Palibaumannia cicadellinicola</name>
    <dbReference type="NCBI Taxonomy" id="186490"/>
    <lineage>
        <taxon>Bacteria</taxon>
        <taxon>Pseudomonadati</taxon>
        <taxon>Pseudomonadota</taxon>
        <taxon>Gammaproteobacteria</taxon>
        <taxon>Candidatus Palibaumannia</taxon>
    </lineage>
</organism>
<dbReference type="OrthoDB" id="9806637at2"/>
<dbReference type="PATRIC" id="fig|186490.8.peg.445"/>
<proteinExistence type="inferred from homology"/>
<dbReference type="SUPFAM" id="SSF81799">
    <property type="entry name" value="Putative methyltransferase TM0872, insert domain"/>
    <property type="match status" value="1"/>
</dbReference>